<dbReference type="AlphaFoldDB" id="A0AAU7YG11"/>
<protein>
    <submittedName>
        <fullName evidence="1">Uncharacterized protein</fullName>
    </submittedName>
</protein>
<name>A0AAU7YG11_9RICK</name>
<organism evidence="1">
    <name type="scientific">Wolbachia endosymbiont of Polyergus mexicanus</name>
    <dbReference type="NCBI Taxonomy" id="3171167"/>
    <lineage>
        <taxon>Bacteria</taxon>
        <taxon>Pseudomonadati</taxon>
        <taxon>Pseudomonadota</taxon>
        <taxon>Alphaproteobacteria</taxon>
        <taxon>Rickettsiales</taxon>
        <taxon>Anaplasmataceae</taxon>
        <taxon>Wolbachieae</taxon>
        <taxon>Wolbachia</taxon>
    </lineage>
</organism>
<evidence type="ECO:0000313" key="1">
    <source>
        <dbReference type="EMBL" id="XCA32825.1"/>
    </source>
</evidence>
<gene>
    <name evidence="1" type="ORF">ABS808_03210</name>
</gene>
<sequence length="81" mass="9046">MELIAWIAGTQLHKRCNFEGNSCTGGVIQVADTGIQFFMQFHRKRCIVCLFIIKFSGSQCLGTGFSIRVTFGINDRIGWGL</sequence>
<accession>A0AAU7YG11</accession>
<dbReference type="EMBL" id="CP158586">
    <property type="protein sequence ID" value="XCA32825.1"/>
    <property type="molecule type" value="Genomic_DNA"/>
</dbReference>
<reference evidence="1" key="1">
    <citation type="submission" date="2024-06" db="EMBL/GenBank/DDBJ databases">
        <title>Genome assembly of the Polyergus mexicanus.</title>
        <authorList>
            <person name="Cash E."/>
            <person name="Tustsui N.D."/>
            <person name="Ward P."/>
            <person name="Nguyen O."/>
            <person name="Sahasrabudhe R."/>
            <person name="Fairbairn C.W."/>
            <person name="Seligmann W.E."/>
            <person name="Sacco S."/>
            <person name="Beraut E."/>
            <person name="Miller C."/>
            <person name="Toffelmier E."/>
            <person name="Shaffer H.B."/>
        </authorList>
    </citation>
    <scope>NUCLEOTIDE SEQUENCE</scope>
    <source>
        <strain evidence="1">NDT 795.1</strain>
    </source>
</reference>
<proteinExistence type="predicted"/>